<keyword evidence="4 6" id="KW-0418">Kinase</keyword>
<evidence type="ECO:0000313" key="8">
    <source>
        <dbReference type="EMBL" id="KAB1650914.1"/>
    </source>
</evidence>
<dbReference type="InterPro" id="IPR000890">
    <property type="entry name" value="Aliphatic_acid_kin_short-chain"/>
</dbReference>
<dbReference type="EMBL" id="WAJS01000007">
    <property type="protein sequence ID" value="KAB1650914.1"/>
    <property type="molecule type" value="Genomic_DNA"/>
</dbReference>
<proteinExistence type="inferred from homology"/>
<dbReference type="Proteomes" id="UP000479639">
    <property type="component" value="Unassembled WGS sequence"/>
</dbReference>
<reference evidence="8 9" key="1">
    <citation type="submission" date="2019-09" db="EMBL/GenBank/DDBJ databases">
        <title>Whole genome shotgun sequencing (WGS) of Ellagibacter isourolithinifaciens DSM 104140(T) and Adlercreutzia muris DSM 29508(T).</title>
        <authorList>
            <person name="Stoll D.A."/>
            <person name="Danylec N."/>
            <person name="Huch M."/>
        </authorList>
    </citation>
    <scope>NUCLEOTIDE SEQUENCE [LARGE SCALE GENOMIC DNA]</scope>
    <source>
        <strain evidence="8 9">DSM 29508</strain>
    </source>
</reference>
<dbReference type="InterPro" id="IPR004372">
    <property type="entry name" value="Ac/propionate_kinase"/>
</dbReference>
<dbReference type="CDD" id="cd24010">
    <property type="entry name" value="ASKHA_NBD_AcK_PK"/>
    <property type="match status" value="1"/>
</dbReference>
<dbReference type="HAMAP" id="MF_00020">
    <property type="entry name" value="Acetate_kinase"/>
    <property type="match status" value="1"/>
</dbReference>
<comment type="subcellular location">
    <subcellularLocation>
        <location evidence="6">Cytoplasm</location>
    </subcellularLocation>
</comment>
<dbReference type="AlphaFoldDB" id="A0A7C8FWF5"/>
<feature type="binding site" evidence="6">
    <location>
        <position position="383"/>
    </location>
    <ligand>
        <name>Mg(2+)</name>
        <dbReference type="ChEBI" id="CHEBI:18420"/>
    </ligand>
</feature>
<evidence type="ECO:0000256" key="1">
    <source>
        <dbReference type="ARBA" id="ARBA00008748"/>
    </source>
</evidence>
<evidence type="ECO:0000256" key="2">
    <source>
        <dbReference type="ARBA" id="ARBA00022679"/>
    </source>
</evidence>
<evidence type="ECO:0000256" key="3">
    <source>
        <dbReference type="ARBA" id="ARBA00022741"/>
    </source>
</evidence>
<feature type="binding site" evidence="6">
    <location>
        <position position="90"/>
    </location>
    <ligand>
        <name>substrate</name>
    </ligand>
</feature>
<sequence>MNVLVINAGSSSLKYQLVNVETHEVLAKGICERVGSAEAFHKHGIDENELVIDEPMEDHNAAMAVVLEALTSGPNKAIDSLDDIDAIGHRVVQGGKYFDRSVVIDDDVVAKIDELAELAPLHNKAALMGIEACRAQMPGKPMVAVFDTSFFQSIPPKAYMYPLPYELYEKYAIRKYGAHGTSHRYISERAAAFMDEPIEDLKLITCHLGNGCSISAIDHGVAVDTSMGLTPLDGLMMGTRCGAIDPAIVPFIMEKENLTTQEVNDLMNKKSGLLGISGISNDLRSVKEASEAGDERAQLAYEMYSNSAKKYIGQYIAVMGGVDAIVLTAGVGENCEKMRRMIFAGLQPLGIKIDPEKNKLRGHEREISTDDSAVRIVVIPTNEEYMIARDTYQLVKEGSLEITEM</sequence>
<dbReference type="GO" id="GO:0005524">
    <property type="term" value="F:ATP binding"/>
    <property type="evidence" value="ECO:0007669"/>
    <property type="project" value="UniProtKB-KW"/>
</dbReference>
<evidence type="ECO:0000313" key="9">
    <source>
        <dbReference type="Proteomes" id="UP000479639"/>
    </source>
</evidence>
<dbReference type="InterPro" id="IPR023865">
    <property type="entry name" value="Aliphatic_acid_kinase_CS"/>
</dbReference>
<dbReference type="SUPFAM" id="SSF53067">
    <property type="entry name" value="Actin-like ATPase domain"/>
    <property type="match status" value="2"/>
</dbReference>
<comment type="caution">
    <text evidence="8">The sequence shown here is derived from an EMBL/GenBank/DDBJ whole genome shotgun (WGS) entry which is preliminary data.</text>
</comment>
<dbReference type="PANTHER" id="PTHR21060">
    <property type="entry name" value="ACETATE KINASE"/>
    <property type="match status" value="1"/>
</dbReference>
<evidence type="ECO:0000256" key="5">
    <source>
        <dbReference type="ARBA" id="ARBA00022840"/>
    </source>
</evidence>
<feature type="site" description="Transition state stabilizer" evidence="6">
    <location>
        <position position="179"/>
    </location>
</feature>
<dbReference type="PIRSF" id="PIRSF000722">
    <property type="entry name" value="Acetate_prop_kin"/>
    <property type="match status" value="1"/>
</dbReference>
<keyword evidence="6" id="KW-0479">Metal-binding</keyword>
<dbReference type="PROSITE" id="PS01076">
    <property type="entry name" value="ACETATE_KINASE_2"/>
    <property type="match status" value="1"/>
</dbReference>
<dbReference type="GO" id="GO:0005737">
    <property type="term" value="C:cytoplasm"/>
    <property type="evidence" value="ECO:0007669"/>
    <property type="project" value="UniProtKB-SubCell"/>
</dbReference>
<dbReference type="GO" id="GO:0000287">
    <property type="term" value="F:magnesium ion binding"/>
    <property type="evidence" value="ECO:0007669"/>
    <property type="project" value="UniProtKB-UniRule"/>
</dbReference>
<dbReference type="NCBIfam" id="TIGR00016">
    <property type="entry name" value="ackA"/>
    <property type="match status" value="1"/>
</dbReference>
<dbReference type="InterPro" id="IPR043129">
    <property type="entry name" value="ATPase_NBD"/>
</dbReference>
<comment type="function">
    <text evidence="6">Catalyzes the formation of acetyl phosphate from acetate and ATP. Can also catalyze the reverse reaction.</text>
</comment>
<dbReference type="GO" id="GO:0008776">
    <property type="term" value="F:acetate kinase activity"/>
    <property type="evidence" value="ECO:0007669"/>
    <property type="project" value="UniProtKB-UniRule"/>
</dbReference>
<dbReference type="GO" id="GO:0006085">
    <property type="term" value="P:acetyl-CoA biosynthetic process"/>
    <property type="evidence" value="ECO:0007669"/>
    <property type="project" value="UniProtKB-UniRule"/>
</dbReference>
<feature type="binding site" evidence="6">
    <location>
        <position position="7"/>
    </location>
    <ligand>
        <name>Mg(2+)</name>
        <dbReference type="ChEBI" id="CHEBI:18420"/>
    </ligand>
</feature>
<feature type="binding site" evidence="6">
    <location>
        <begin position="207"/>
        <end position="211"/>
    </location>
    <ligand>
        <name>ATP</name>
        <dbReference type="ChEBI" id="CHEBI:30616"/>
    </ligand>
</feature>
<organism evidence="8 9">
    <name type="scientific">Adlercreutzia muris</name>
    <dbReference type="NCBI Taxonomy" id="1796610"/>
    <lineage>
        <taxon>Bacteria</taxon>
        <taxon>Bacillati</taxon>
        <taxon>Actinomycetota</taxon>
        <taxon>Coriobacteriia</taxon>
        <taxon>Eggerthellales</taxon>
        <taxon>Eggerthellaceae</taxon>
        <taxon>Adlercreutzia</taxon>
    </lineage>
</organism>
<dbReference type="PANTHER" id="PTHR21060:SF15">
    <property type="entry name" value="ACETATE KINASE-RELATED"/>
    <property type="match status" value="1"/>
</dbReference>
<comment type="catalytic activity">
    <reaction evidence="6">
        <text>acetate + ATP = acetyl phosphate + ADP</text>
        <dbReference type="Rhea" id="RHEA:11352"/>
        <dbReference type="ChEBI" id="CHEBI:22191"/>
        <dbReference type="ChEBI" id="CHEBI:30089"/>
        <dbReference type="ChEBI" id="CHEBI:30616"/>
        <dbReference type="ChEBI" id="CHEBI:456216"/>
        <dbReference type="EC" id="2.7.2.1"/>
    </reaction>
</comment>
<keyword evidence="5 6" id="KW-0067">ATP-binding</keyword>
<feature type="active site" description="Proton donor/acceptor" evidence="6">
    <location>
        <position position="147"/>
    </location>
</feature>
<name>A0A7C8FWF5_9ACTN</name>
<feature type="binding site" evidence="6">
    <location>
        <begin position="330"/>
        <end position="334"/>
    </location>
    <ligand>
        <name>ATP</name>
        <dbReference type="ChEBI" id="CHEBI:30616"/>
    </ligand>
</feature>
<comment type="cofactor">
    <cofactor evidence="6">
        <name>Mg(2+)</name>
        <dbReference type="ChEBI" id="CHEBI:18420"/>
    </cofactor>
    <cofactor evidence="6">
        <name>Mn(2+)</name>
        <dbReference type="ChEBI" id="CHEBI:29035"/>
    </cofactor>
    <text evidence="6">Mg(2+). Can also accept Mn(2+).</text>
</comment>
<keyword evidence="3 6" id="KW-0547">Nucleotide-binding</keyword>
<keyword evidence="6" id="KW-0460">Magnesium</keyword>
<dbReference type="GO" id="GO:0006083">
    <property type="term" value="P:acetate metabolic process"/>
    <property type="evidence" value="ECO:0007669"/>
    <property type="project" value="TreeGrafter"/>
</dbReference>
<comment type="similarity">
    <text evidence="1 6 7">Belongs to the acetokinase family.</text>
</comment>
<feature type="binding site" evidence="6">
    <location>
        <position position="14"/>
    </location>
    <ligand>
        <name>ATP</name>
        <dbReference type="ChEBI" id="CHEBI:30616"/>
    </ligand>
</feature>
<feature type="site" description="Transition state stabilizer" evidence="6">
    <location>
        <position position="240"/>
    </location>
</feature>
<comment type="pathway">
    <text evidence="6">Metabolic intermediate biosynthesis; acetyl-CoA biosynthesis; acetyl-CoA from acetate: step 1/2.</text>
</comment>
<evidence type="ECO:0000256" key="4">
    <source>
        <dbReference type="ARBA" id="ARBA00022777"/>
    </source>
</evidence>
<keyword evidence="6" id="KW-0963">Cytoplasm</keyword>
<gene>
    <name evidence="6" type="primary">ackA</name>
    <name evidence="8" type="ORF">F8D48_03120</name>
</gene>
<evidence type="ECO:0000256" key="6">
    <source>
        <dbReference type="HAMAP-Rule" id="MF_00020"/>
    </source>
</evidence>
<dbReference type="UniPathway" id="UPA00340">
    <property type="reaction ID" value="UER00458"/>
</dbReference>
<dbReference type="Pfam" id="PF00871">
    <property type="entry name" value="Acetate_kinase"/>
    <property type="match status" value="1"/>
</dbReference>
<feature type="binding site" evidence="6">
    <location>
        <begin position="282"/>
        <end position="284"/>
    </location>
    <ligand>
        <name>ATP</name>
        <dbReference type="ChEBI" id="CHEBI:30616"/>
    </ligand>
</feature>
<comment type="subunit">
    <text evidence="6">Homodimer.</text>
</comment>
<accession>A0A7C8FWF5</accession>
<dbReference type="PROSITE" id="PS01075">
    <property type="entry name" value="ACETATE_KINASE_1"/>
    <property type="match status" value="1"/>
</dbReference>
<dbReference type="RefSeq" id="WP_151429925.1">
    <property type="nucleotide sequence ID" value="NZ_CAKODJ010000049.1"/>
</dbReference>
<dbReference type="Gene3D" id="3.30.420.40">
    <property type="match status" value="2"/>
</dbReference>
<dbReference type="EC" id="2.7.2.1" evidence="6"/>
<protein>
    <recommendedName>
        <fullName evidence="6">Acetate kinase</fullName>
        <ecNumber evidence="6">2.7.2.1</ecNumber>
    </recommendedName>
    <alternativeName>
        <fullName evidence="6">Acetokinase</fullName>
    </alternativeName>
</protein>
<keyword evidence="2 6" id="KW-0808">Transferase</keyword>
<keyword evidence="9" id="KW-1185">Reference proteome</keyword>
<evidence type="ECO:0000256" key="7">
    <source>
        <dbReference type="RuleBase" id="RU003835"/>
    </source>
</evidence>
<dbReference type="PRINTS" id="PR00471">
    <property type="entry name" value="ACETATEKNASE"/>
</dbReference>